<name>A0A7W7CHD5_9PSEU</name>
<evidence type="ECO:0000313" key="1">
    <source>
        <dbReference type="EMBL" id="MBB4680987.1"/>
    </source>
</evidence>
<gene>
    <name evidence="1" type="ORF">HNR67_007105</name>
</gene>
<sequence>MIWCPGCRCWSRRTEYIGTDYRVAEPRLRRDGPKAVLDLPLRQVTRLHAIERPEQVLAIIEAASRRKAAP</sequence>
<reference evidence="1 2" key="1">
    <citation type="submission" date="2020-08" db="EMBL/GenBank/DDBJ databases">
        <title>Sequencing the genomes of 1000 actinobacteria strains.</title>
        <authorList>
            <person name="Klenk H.-P."/>
        </authorList>
    </citation>
    <scope>NUCLEOTIDE SEQUENCE [LARGE SCALE GENOMIC DNA]</scope>
    <source>
        <strain evidence="1 2">DSM 44230</strain>
    </source>
</reference>
<organism evidence="1 2">
    <name type="scientific">Crossiella cryophila</name>
    <dbReference type="NCBI Taxonomy" id="43355"/>
    <lineage>
        <taxon>Bacteria</taxon>
        <taxon>Bacillati</taxon>
        <taxon>Actinomycetota</taxon>
        <taxon>Actinomycetes</taxon>
        <taxon>Pseudonocardiales</taxon>
        <taxon>Pseudonocardiaceae</taxon>
        <taxon>Crossiella</taxon>
    </lineage>
</organism>
<dbReference type="RefSeq" id="WP_185007195.1">
    <property type="nucleotide sequence ID" value="NZ_BAAAUI010000039.1"/>
</dbReference>
<keyword evidence="2" id="KW-1185">Reference proteome</keyword>
<dbReference type="EMBL" id="JACHMH010000001">
    <property type="protein sequence ID" value="MBB4680987.1"/>
    <property type="molecule type" value="Genomic_DNA"/>
</dbReference>
<protein>
    <submittedName>
        <fullName evidence="1">Uncharacterized protein</fullName>
    </submittedName>
</protein>
<dbReference type="Proteomes" id="UP000533598">
    <property type="component" value="Unassembled WGS sequence"/>
</dbReference>
<dbReference type="AlphaFoldDB" id="A0A7W7CHD5"/>
<proteinExistence type="predicted"/>
<evidence type="ECO:0000313" key="2">
    <source>
        <dbReference type="Proteomes" id="UP000533598"/>
    </source>
</evidence>
<accession>A0A7W7CHD5</accession>
<comment type="caution">
    <text evidence="1">The sequence shown here is derived from an EMBL/GenBank/DDBJ whole genome shotgun (WGS) entry which is preliminary data.</text>
</comment>